<sequence length="134" mass="13813">MTTTTARGIAVVAAVISIGGLATACAPAPPSTPADVAAELAEAFIAADVDRANQLLCEGAWAKNDPDSYELGIAAPDRWDFSGLEYSIRDESEDGKVLGSLGEDVEFDVTTTKDKDTVCVSSLSINGANGYVKG</sequence>
<dbReference type="PROSITE" id="PS51257">
    <property type="entry name" value="PROKAR_LIPOPROTEIN"/>
    <property type="match status" value="1"/>
</dbReference>
<keyword evidence="3" id="KW-1185">Reference proteome</keyword>
<proteinExistence type="predicted"/>
<accession>A0A1R4KG76</accession>
<dbReference type="EMBL" id="FUKO01000033">
    <property type="protein sequence ID" value="SJN43300.1"/>
    <property type="molecule type" value="Genomic_DNA"/>
</dbReference>
<evidence type="ECO:0000313" key="3">
    <source>
        <dbReference type="Proteomes" id="UP000196320"/>
    </source>
</evidence>
<dbReference type="RefSeq" id="WP_087132573.1">
    <property type="nucleotide sequence ID" value="NZ_FUKO01000033.1"/>
</dbReference>
<feature type="signal peptide" evidence="1">
    <location>
        <begin position="1"/>
        <end position="24"/>
    </location>
</feature>
<evidence type="ECO:0000313" key="2">
    <source>
        <dbReference type="EMBL" id="SJN43300.1"/>
    </source>
</evidence>
<dbReference type="AlphaFoldDB" id="A0A1R4KG76"/>
<gene>
    <name evidence="2" type="ORF">FM104_12540</name>
</gene>
<name>A0A1R4KG76_9MICO</name>
<feature type="chain" id="PRO_5038904016" evidence="1">
    <location>
        <begin position="25"/>
        <end position="134"/>
    </location>
</feature>
<dbReference type="Proteomes" id="UP000196320">
    <property type="component" value="Unassembled WGS sequence"/>
</dbReference>
<protein>
    <submittedName>
        <fullName evidence="2">Uncharacterized protein</fullName>
    </submittedName>
</protein>
<keyword evidence="1" id="KW-0732">Signal</keyword>
<evidence type="ECO:0000256" key="1">
    <source>
        <dbReference type="SAM" id="SignalP"/>
    </source>
</evidence>
<organism evidence="2 3">
    <name type="scientific">Microbacterium esteraromaticum</name>
    <dbReference type="NCBI Taxonomy" id="57043"/>
    <lineage>
        <taxon>Bacteria</taxon>
        <taxon>Bacillati</taxon>
        <taxon>Actinomycetota</taxon>
        <taxon>Actinomycetes</taxon>
        <taxon>Micrococcales</taxon>
        <taxon>Microbacteriaceae</taxon>
        <taxon>Microbacterium</taxon>
    </lineage>
</organism>
<reference evidence="2 3" key="1">
    <citation type="submission" date="2017-02" db="EMBL/GenBank/DDBJ databases">
        <authorList>
            <person name="Peterson S.W."/>
        </authorList>
    </citation>
    <scope>NUCLEOTIDE SEQUENCE [LARGE SCALE GENOMIC DNA]</scope>
    <source>
        <strain evidence="2 3">B Mb 05.01</strain>
    </source>
</reference>